<feature type="repeat" description="TPR" evidence="3">
    <location>
        <begin position="53"/>
        <end position="86"/>
    </location>
</feature>
<dbReference type="InParanoid" id="W0RQ52"/>
<evidence type="ECO:0000256" key="4">
    <source>
        <dbReference type="SAM" id="SignalP"/>
    </source>
</evidence>
<feature type="signal peptide" evidence="4">
    <location>
        <begin position="1"/>
        <end position="21"/>
    </location>
</feature>
<keyword evidence="6" id="KW-1185">Reference proteome</keyword>
<dbReference type="GO" id="GO:0009279">
    <property type="term" value="C:cell outer membrane"/>
    <property type="evidence" value="ECO:0007669"/>
    <property type="project" value="TreeGrafter"/>
</dbReference>
<keyword evidence="2 3" id="KW-0802">TPR repeat</keyword>
<accession>W0RQ52</accession>
<organism evidence="5 6">
    <name type="scientific">Gemmatirosa kalamazoonensis</name>
    <dbReference type="NCBI Taxonomy" id="861299"/>
    <lineage>
        <taxon>Bacteria</taxon>
        <taxon>Pseudomonadati</taxon>
        <taxon>Gemmatimonadota</taxon>
        <taxon>Gemmatimonadia</taxon>
        <taxon>Gemmatimonadales</taxon>
        <taxon>Gemmatimonadaceae</taxon>
        <taxon>Gemmatirosa</taxon>
    </lineage>
</organism>
<reference evidence="5 6" key="1">
    <citation type="journal article" date="2014" name="Genome Announc.">
        <title>Genome Sequence and Methylome of Soil Bacterium Gemmatirosa kalamazoonensis KBS708T, a Member of the Rarely Cultivated Gemmatimonadetes Phylum.</title>
        <authorList>
            <person name="Debruyn J.M."/>
            <person name="Radosevich M."/>
            <person name="Wommack K.E."/>
            <person name="Polson S.W."/>
            <person name="Hauser L.J."/>
            <person name="Fawaz M.N."/>
            <person name="Korlach J."/>
            <person name="Tsai Y.C."/>
        </authorList>
    </citation>
    <scope>NUCLEOTIDE SEQUENCE [LARGE SCALE GENOMIC DNA]</scope>
    <source>
        <strain evidence="5 6">KBS708</strain>
    </source>
</reference>
<name>W0RQ52_9BACT</name>
<evidence type="ECO:0000313" key="5">
    <source>
        <dbReference type="EMBL" id="AHG91643.1"/>
    </source>
</evidence>
<dbReference type="InterPro" id="IPR019734">
    <property type="entry name" value="TPR_rpt"/>
</dbReference>
<dbReference type="HOGENOM" id="CLU_782466_0_0_0"/>
<evidence type="ECO:0000313" key="6">
    <source>
        <dbReference type="Proteomes" id="UP000019151"/>
    </source>
</evidence>
<dbReference type="SUPFAM" id="SSF48452">
    <property type="entry name" value="TPR-like"/>
    <property type="match status" value="1"/>
</dbReference>
<gene>
    <name evidence="5" type="ORF">J421_4106</name>
</gene>
<dbReference type="RefSeq" id="WP_148306438.1">
    <property type="nucleotide sequence ID" value="NZ_CP007128.1"/>
</dbReference>
<dbReference type="KEGG" id="gba:J421_4106"/>
<feature type="chain" id="PRO_5004794423" description="Tetratricopeptide repeat protein" evidence="4">
    <location>
        <begin position="22"/>
        <end position="354"/>
    </location>
</feature>
<proteinExistence type="predicted"/>
<dbReference type="GO" id="GO:0046813">
    <property type="term" value="P:receptor-mediated virion attachment to host cell"/>
    <property type="evidence" value="ECO:0007669"/>
    <property type="project" value="TreeGrafter"/>
</dbReference>
<dbReference type="PROSITE" id="PS50005">
    <property type="entry name" value="TPR"/>
    <property type="match status" value="1"/>
</dbReference>
<sequence>MIRRTAAVILATLLLSTHAVAQTLAPKRTLPLPPPGCARAVAAATPRQDNAEARRLAAQGREAALVGDRSGARDAFRRAAALDPNDDQIAYALGRADEELGDAAAAVVDYCRYLALSPTGRDADDVQQRVLRLSPAGTADAARRAQERFRAGLAALDAGRWEAAAAAFDETVRLAPPAPEAVYDRAIARLRLGRRDAAARDLEAYLTASQSADDRAAVLRALDALRRPTYDASTALVRGLVFPGLGQFYTGRPALGVVAVGLAGAAVGGALYERTVVRDRTFLDAFGRPYTQAVPERERPYVVPSIAAGAGVWLLAALEARHHAGASTASARRVGAAPVVSPRGRAGVQVRATF</sequence>
<dbReference type="SMART" id="SM00028">
    <property type="entry name" value="TPR"/>
    <property type="match status" value="3"/>
</dbReference>
<dbReference type="eggNOG" id="COG0457">
    <property type="taxonomic scope" value="Bacteria"/>
</dbReference>
<protein>
    <recommendedName>
        <fullName evidence="7">Tetratricopeptide repeat protein</fullName>
    </recommendedName>
</protein>
<dbReference type="OrthoDB" id="9815040at2"/>
<dbReference type="Proteomes" id="UP000019151">
    <property type="component" value="Chromosome"/>
</dbReference>
<dbReference type="Pfam" id="PF13432">
    <property type="entry name" value="TPR_16"/>
    <property type="match status" value="2"/>
</dbReference>
<keyword evidence="4" id="KW-0732">Signal</keyword>
<keyword evidence="1" id="KW-0677">Repeat</keyword>
<dbReference type="InterPro" id="IPR011990">
    <property type="entry name" value="TPR-like_helical_dom_sf"/>
</dbReference>
<dbReference type="PANTHER" id="PTHR44858">
    <property type="entry name" value="TETRATRICOPEPTIDE REPEAT PROTEIN 6"/>
    <property type="match status" value="1"/>
</dbReference>
<dbReference type="Gene3D" id="1.25.40.10">
    <property type="entry name" value="Tetratricopeptide repeat domain"/>
    <property type="match status" value="2"/>
</dbReference>
<dbReference type="PANTHER" id="PTHR44858:SF1">
    <property type="entry name" value="UDP-N-ACETYLGLUCOSAMINE--PEPTIDE N-ACETYLGLUCOSAMINYLTRANSFERASE SPINDLY-RELATED"/>
    <property type="match status" value="1"/>
</dbReference>
<dbReference type="STRING" id="861299.J421_4106"/>
<evidence type="ECO:0000256" key="1">
    <source>
        <dbReference type="ARBA" id="ARBA00022737"/>
    </source>
</evidence>
<dbReference type="EMBL" id="CP007128">
    <property type="protein sequence ID" value="AHG91643.1"/>
    <property type="molecule type" value="Genomic_DNA"/>
</dbReference>
<evidence type="ECO:0000256" key="2">
    <source>
        <dbReference type="ARBA" id="ARBA00022803"/>
    </source>
</evidence>
<evidence type="ECO:0008006" key="7">
    <source>
        <dbReference type="Google" id="ProtNLM"/>
    </source>
</evidence>
<dbReference type="AlphaFoldDB" id="W0RQ52"/>
<evidence type="ECO:0000256" key="3">
    <source>
        <dbReference type="PROSITE-ProRule" id="PRU00339"/>
    </source>
</evidence>
<dbReference type="InterPro" id="IPR050498">
    <property type="entry name" value="Ycf3"/>
</dbReference>